<dbReference type="GO" id="GO:0003677">
    <property type="term" value="F:DNA binding"/>
    <property type="evidence" value="ECO:0007669"/>
    <property type="project" value="TreeGrafter"/>
</dbReference>
<proteinExistence type="inferred from homology"/>
<dbReference type="Proteomes" id="UP001438707">
    <property type="component" value="Unassembled WGS sequence"/>
</dbReference>
<dbReference type="Gene3D" id="3.40.50.620">
    <property type="entry name" value="HUPs"/>
    <property type="match status" value="1"/>
</dbReference>
<feature type="compositionally biased region" description="Basic residues" evidence="8">
    <location>
        <begin position="510"/>
        <end position="520"/>
    </location>
</feature>
<dbReference type="InterPro" id="IPR006050">
    <property type="entry name" value="DNA_photolyase_N"/>
</dbReference>
<dbReference type="InterPro" id="IPR005101">
    <property type="entry name" value="Cryptochr/Photolyase_FAD-bd"/>
</dbReference>
<dbReference type="EMBL" id="JALJOS010000014">
    <property type="protein sequence ID" value="KAK9831060.1"/>
    <property type="molecule type" value="Genomic_DNA"/>
</dbReference>
<dbReference type="PROSITE" id="PS00394">
    <property type="entry name" value="DNA_PHOTOLYASES_1_1"/>
    <property type="match status" value="1"/>
</dbReference>
<accession>A0AAW1RAN3</accession>
<dbReference type="InterPro" id="IPR014729">
    <property type="entry name" value="Rossmann-like_a/b/a_fold"/>
</dbReference>
<name>A0AAW1RAN3_9CHLO</name>
<sequence length="547" mass="61071">MASDGKRVVVWLRNDLRLHDNYSLHKAAELVKAGTATEVVPLYCFDPRHFVVTPYGHPKTGAYRAQFMLESVQDLKTGLQKIGSDLIVHLGKPEDAIAGLIGQGSTVITQTETTSEENKIDAKVKRAIGNNGNLQLEWGSTLYHLDDLPFGGNNMQDLPDGFTPAKSKVESKCQVREPLPTPRKGSLPLPQNLDRAKWDQAPKSIEELQPICGEHYPKLSAPQYPKQTAHPFKGGEQEALRRLKHYTWDTGAVSSYFDTRNGMLGTDYSTKFSAWLAHGCLSPRTIHHEIKRYESEHGSNKSTYWVTFELTWRDYFKWFSIKHGDRMFYEGGIINKKTSWNSNPQIFQRWRDGQTGMPLVDANMREIAQTGFMSNRGRQNVASYLILDCGVDWRQGADYFESVLADYDVCSNWGNWISAAGLTGGRINKFNIVKQSKDYDEQGDYVRTWCPELAKVPSSHVHEPYKMSGDQQQSTGCVIDKDYPAPIPRSQMTPPFEHGDRGGRGGGRGRGGRRGGRRGGGRGGRNNRGGRGGGGGGKQHQDFTVGA</sequence>
<evidence type="ECO:0000313" key="10">
    <source>
        <dbReference type="EMBL" id="KAK9831060.1"/>
    </source>
</evidence>
<comment type="function">
    <text evidence="7">May have a photoreceptor function.</text>
</comment>
<comment type="caution">
    <text evidence="10">The sequence shown here is derived from an EMBL/GenBank/DDBJ whole genome shotgun (WGS) entry which is preliminary data.</text>
</comment>
<evidence type="ECO:0000256" key="1">
    <source>
        <dbReference type="ARBA" id="ARBA00005862"/>
    </source>
</evidence>
<evidence type="ECO:0000256" key="7">
    <source>
        <dbReference type="RuleBase" id="RU367151"/>
    </source>
</evidence>
<dbReference type="Gene3D" id="1.10.579.10">
    <property type="entry name" value="DNA Cyclobutane Dipyrimidine Photolyase, subunit A, domain 3"/>
    <property type="match status" value="1"/>
</dbReference>
<feature type="region of interest" description="Disordered" evidence="8">
    <location>
        <begin position="464"/>
        <end position="547"/>
    </location>
</feature>
<dbReference type="NCBIfam" id="TIGR02765">
    <property type="entry name" value="crypto_DASH"/>
    <property type="match status" value="1"/>
</dbReference>
<feature type="binding site" evidence="5">
    <location>
        <position position="256"/>
    </location>
    <ligand>
        <name>FAD</name>
        <dbReference type="ChEBI" id="CHEBI:57692"/>
    </ligand>
</feature>
<evidence type="ECO:0000256" key="4">
    <source>
        <dbReference type="ARBA" id="ARBA00022991"/>
    </source>
</evidence>
<dbReference type="PROSITE" id="PS51645">
    <property type="entry name" value="PHR_CRY_ALPHA_BETA"/>
    <property type="match status" value="1"/>
</dbReference>
<evidence type="ECO:0000256" key="8">
    <source>
        <dbReference type="SAM" id="MobiDB-lite"/>
    </source>
</evidence>
<dbReference type="Pfam" id="PF00875">
    <property type="entry name" value="DNA_photolyase"/>
    <property type="match status" value="1"/>
</dbReference>
<dbReference type="InterPro" id="IPR036155">
    <property type="entry name" value="Crypto/Photolyase_N_sf"/>
</dbReference>
<evidence type="ECO:0000259" key="9">
    <source>
        <dbReference type="PROSITE" id="PS51645"/>
    </source>
</evidence>
<reference evidence="10 11" key="1">
    <citation type="journal article" date="2024" name="Nat. Commun.">
        <title>Phylogenomics reveals the evolutionary origins of lichenization in chlorophyte algae.</title>
        <authorList>
            <person name="Puginier C."/>
            <person name="Libourel C."/>
            <person name="Otte J."/>
            <person name="Skaloud P."/>
            <person name="Haon M."/>
            <person name="Grisel S."/>
            <person name="Petersen M."/>
            <person name="Berrin J.G."/>
            <person name="Delaux P.M."/>
            <person name="Dal Grande F."/>
            <person name="Keller J."/>
        </authorList>
    </citation>
    <scope>NUCLEOTIDE SEQUENCE [LARGE SCALE GENOMIC DNA]</scope>
    <source>
        <strain evidence="10 11">SAG 2145</strain>
    </source>
</reference>
<dbReference type="Gene3D" id="1.25.40.80">
    <property type="match status" value="1"/>
</dbReference>
<feature type="binding site" evidence="5">
    <location>
        <begin position="269"/>
        <end position="273"/>
    </location>
    <ligand>
        <name>FAD</name>
        <dbReference type="ChEBI" id="CHEBI:57692"/>
    </ligand>
</feature>
<evidence type="ECO:0000256" key="5">
    <source>
        <dbReference type="PIRSR" id="PIRSR602081-1"/>
    </source>
</evidence>
<keyword evidence="11" id="KW-1185">Reference proteome</keyword>
<comment type="cofactor">
    <cofactor evidence="5 7">
        <name>FAD</name>
        <dbReference type="ChEBI" id="CHEBI:57692"/>
    </cofactor>
    <text evidence="5 7">Binds 1 FAD per subunit.</text>
</comment>
<evidence type="ECO:0000256" key="6">
    <source>
        <dbReference type="PIRSR" id="PIRSR602081-2"/>
    </source>
</evidence>
<gene>
    <name evidence="10" type="ORF">WJX74_001561</name>
</gene>
<feature type="compositionally biased region" description="Gly residues" evidence="8">
    <location>
        <begin position="521"/>
        <end position="538"/>
    </location>
</feature>
<comment type="similarity">
    <text evidence="1 7">Belongs to the DNA photolyase class-1 family.</text>
</comment>
<dbReference type="GO" id="GO:0000719">
    <property type="term" value="P:photoreactive repair"/>
    <property type="evidence" value="ECO:0007669"/>
    <property type="project" value="TreeGrafter"/>
</dbReference>
<feature type="domain" description="Photolyase/cryptochrome alpha/beta" evidence="9">
    <location>
        <begin position="6"/>
        <end position="142"/>
    </location>
</feature>
<feature type="binding site" evidence="5">
    <location>
        <begin position="406"/>
        <end position="408"/>
    </location>
    <ligand>
        <name>FAD</name>
        <dbReference type="ChEBI" id="CHEBI:57692"/>
    </ligand>
</feature>
<evidence type="ECO:0000313" key="11">
    <source>
        <dbReference type="Proteomes" id="UP001438707"/>
    </source>
</evidence>
<dbReference type="InterPro" id="IPR018394">
    <property type="entry name" value="DNA_photolyase_1_CS_C"/>
</dbReference>
<keyword evidence="2 5" id="KW-0285">Flavoprotein</keyword>
<dbReference type="PRINTS" id="PR00147">
    <property type="entry name" value="DNAPHOTLYASE"/>
</dbReference>
<keyword evidence="3 5" id="KW-0274">FAD</keyword>
<dbReference type="GO" id="GO:0071949">
    <property type="term" value="F:FAD binding"/>
    <property type="evidence" value="ECO:0007669"/>
    <property type="project" value="TreeGrafter"/>
</dbReference>
<feature type="site" description="Electron transfer via tryptophanyl radical" evidence="6">
    <location>
        <position position="340"/>
    </location>
</feature>
<dbReference type="SUPFAM" id="SSF52425">
    <property type="entry name" value="Cryptochrome/photolyase, N-terminal domain"/>
    <property type="match status" value="1"/>
</dbReference>
<evidence type="ECO:0000256" key="2">
    <source>
        <dbReference type="ARBA" id="ARBA00022630"/>
    </source>
</evidence>
<dbReference type="GO" id="GO:0003904">
    <property type="term" value="F:deoxyribodipyrimidine photo-lyase activity"/>
    <property type="evidence" value="ECO:0007669"/>
    <property type="project" value="TreeGrafter"/>
</dbReference>
<dbReference type="AlphaFoldDB" id="A0AAW1RAN3"/>
<dbReference type="InterPro" id="IPR036134">
    <property type="entry name" value="Crypto/Photolyase_FAD-like_sf"/>
</dbReference>
<dbReference type="Pfam" id="PF03441">
    <property type="entry name" value="FAD_binding_7"/>
    <property type="match status" value="1"/>
</dbReference>
<keyword evidence="4 7" id="KW-0157">Chromophore</keyword>
<comment type="cofactor">
    <cofactor evidence="7">
        <name>(6R)-5,10-methylene-5,6,7,8-tetrahydrofolate</name>
        <dbReference type="ChEBI" id="CHEBI:15636"/>
    </cofactor>
    <text evidence="7">Binds 1 5,10-methenyltetrahydrofolate (MTHF) per subunit.</text>
</comment>
<feature type="site" description="Electron transfer via tryptophanyl radical" evidence="6">
    <location>
        <position position="416"/>
    </location>
</feature>
<feature type="site" description="Electron transfer via tryptophanyl radical" evidence="6">
    <location>
        <position position="393"/>
    </location>
</feature>
<dbReference type="PANTHER" id="PTHR11455">
    <property type="entry name" value="CRYPTOCHROME"/>
    <property type="match status" value="1"/>
</dbReference>
<organism evidence="10 11">
    <name type="scientific">Apatococcus lobatus</name>
    <dbReference type="NCBI Taxonomy" id="904363"/>
    <lineage>
        <taxon>Eukaryota</taxon>
        <taxon>Viridiplantae</taxon>
        <taxon>Chlorophyta</taxon>
        <taxon>core chlorophytes</taxon>
        <taxon>Trebouxiophyceae</taxon>
        <taxon>Chlorellales</taxon>
        <taxon>Chlorellaceae</taxon>
        <taxon>Apatococcus</taxon>
    </lineage>
</organism>
<dbReference type="InterPro" id="IPR002081">
    <property type="entry name" value="Cryptochrome/DNA_photolyase_1"/>
</dbReference>
<evidence type="ECO:0000256" key="3">
    <source>
        <dbReference type="ARBA" id="ARBA00022827"/>
    </source>
</evidence>
<dbReference type="PANTHER" id="PTHR11455:SF22">
    <property type="entry name" value="CRYPTOCHROME DASH"/>
    <property type="match status" value="1"/>
</dbReference>
<protein>
    <recommendedName>
        <fullName evidence="7">Cryptochrome DASH</fullName>
    </recommendedName>
</protein>
<dbReference type="InterPro" id="IPR014133">
    <property type="entry name" value="Cry_DASH"/>
</dbReference>
<dbReference type="SUPFAM" id="SSF48173">
    <property type="entry name" value="Cryptochrome/photolyase FAD-binding domain"/>
    <property type="match status" value="1"/>
</dbReference>